<evidence type="ECO:0000256" key="1">
    <source>
        <dbReference type="ARBA" id="ARBA00007122"/>
    </source>
</evidence>
<reference evidence="11" key="2">
    <citation type="submission" date="2021-04" db="EMBL/GenBank/DDBJ databases">
        <authorList>
            <person name="Gilroy R."/>
        </authorList>
    </citation>
    <scope>NUCLEOTIDE SEQUENCE</scope>
    <source>
        <strain evidence="11">1719</strain>
    </source>
</reference>
<keyword evidence="2 5" id="KW-0554">One-carbon metabolism</keyword>
<feature type="binding site" evidence="5 6">
    <location>
        <position position="162"/>
    </location>
    <ligand>
        <name>substrate</name>
    </ligand>
</feature>
<keyword evidence="3 5" id="KW-0378">Hydrolase</keyword>
<dbReference type="AlphaFoldDB" id="A0A9D1W9I9"/>
<dbReference type="InterPro" id="IPR042172">
    <property type="entry name" value="Adenosylhomocyst_ase-like_sf"/>
</dbReference>
<feature type="binding site" evidence="5 7">
    <location>
        <position position="249"/>
    </location>
    <ligand>
        <name>NAD(+)</name>
        <dbReference type="ChEBI" id="CHEBI:57540"/>
    </ligand>
</feature>
<organism evidence="11 12">
    <name type="scientific">Candidatus Sphingobacterium stercoripullorum</name>
    <dbReference type="NCBI Taxonomy" id="2838759"/>
    <lineage>
        <taxon>Bacteria</taxon>
        <taxon>Pseudomonadati</taxon>
        <taxon>Bacteroidota</taxon>
        <taxon>Sphingobacteriia</taxon>
        <taxon>Sphingobacteriales</taxon>
        <taxon>Sphingobacteriaceae</taxon>
        <taxon>Sphingobacterium</taxon>
    </lineage>
</organism>
<dbReference type="PROSITE" id="PS00739">
    <property type="entry name" value="ADOHCYASE_2"/>
    <property type="match status" value="1"/>
</dbReference>
<feature type="domain" description="S-adenosyl-L-homocysteine hydrolase NAD binding" evidence="10">
    <location>
        <begin position="197"/>
        <end position="358"/>
    </location>
</feature>
<dbReference type="EMBL" id="DXEZ01000213">
    <property type="protein sequence ID" value="HIX54889.1"/>
    <property type="molecule type" value="Genomic_DNA"/>
</dbReference>
<sequence length="438" mass="48265">MSLVEKSYVPYKVKDISLAEWGRKEIELAEAEMPGLMSLREEYGESKPLKGTRIAGCLHMTIQTAVLIETLVELGADVTWSSCNIFSTQDHAAAAIAAKGIPVYAWKGMTEEEFVWCIEQTLFFGEDRKPLNMILDDGGDLTNMVLDDYPELVAGIRGLSEETTTGVLRLYDRVKKGTLPIPAINVNDSVTKSKFDNKYGCRESLVDAIRRATDLMLAGKVAVVAGYGDVGKGSAESLRSSGVRVIVSEIDPICALQAAMEGFEVKKFADAVKEADIIVTATGNKDIVQGDHFLSMKDKAVVCNIGHFDNEIDVAWLNNNYGDSKVEIKPQVDKYTLNGKDIILLAEGRLVNLGCATGHPSFVMSNSFTNQTLAQIELWNNSDKYTNQVYTLPKHLDEKVAFLHLAKLGVELDVLTPDQAEYIGVPVEGPFKPDYYRY</sequence>
<dbReference type="GO" id="GO:0004013">
    <property type="term" value="F:adenosylhomocysteinase activity"/>
    <property type="evidence" value="ECO:0007669"/>
    <property type="project" value="UniProtKB-UniRule"/>
</dbReference>
<evidence type="ECO:0000256" key="3">
    <source>
        <dbReference type="ARBA" id="ARBA00022801"/>
    </source>
</evidence>
<comment type="caution">
    <text evidence="11">The sequence shown here is derived from an EMBL/GenBank/DDBJ whole genome shotgun (WGS) entry which is preliminary data.</text>
</comment>
<dbReference type="EC" id="3.13.2.1" evidence="5"/>
<feature type="binding site" evidence="5">
    <location>
        <begin position="226"/>
        <end position="231"/>
    </location>
    <ligand>
        <name>NAD(+)</name>
        <dbReference type="ChEBI" id="CHEBI:57540"/>
    </ligand>
</feature>
<feature type="binding site" evidence="5 7">
    <location>
        <position position="352"/>
    </location>
    <ligand>
        <name>NAD(+)</name>
        <dbReference type="ChEBI" id="CHEBI:57540"/>
    </ligand>
</feature>
<evidence type="ECO:0000256" key="2">
    <source>
        <dbReference type="ARBA" id="ARBA00022563"/>
    </source>
</evidence>
<dbReference type="SUPFAM" id="SSF52283">
    <property type="entry name" value="Formate/glycerate dehydrogenase catalytic domain-like"/>
    <property type="match status" value="1"/>
</dbReference>
<gene>
    <name evidence="5 11" type="primary">ahcY</name>
    <name evidence="11" type="ORF">H9853_07675</name>
</gene>
<feature type="binding site" evidence="5 7">
    <location>
        <begin position="305"/>
        <end position="307"/>
    </location>
    <ligand>
        <name>NAD(+)</name>
        <dbReference type="ChEBI" id="CHEBI:57540"/>
    </ligand>
</feature>
<dbReference type="InterPro" id="IPR036291">
    <property type="entry name" value="NAD(P)-bd_dom_sf"/>
</dbReference>
<dbReference type="InterPro" id="IPR000043">
    <property type="entry name" value="Adenosylhomocysteinase-like"/>
</dbReference>
<dbReference type="GO" id="GO:0071269">
    <property type="term" value="P:L-homocysteine biosynthetic process"/>
    <property type="evidence" value="ECO:0007669"/>
    <property type="project" value="UniProtKB-UniRule"/>
</dbReference>
<comment type="similarity">
    <text evidence="1 5 9">Belongs to the adenosylhomocysteinase family.</text>
</comment>
<feature type="binding site" evidence="5">
    <location>
        <position position="197"/>
    </location>
    <ligand>
        <name>NAD(+)</name>
        <dbReference type="ChEBI" id="CHEBI:57540"/>
    </ligand>
</feature>
<dbReference type="Gene3D" id="3.40.50.720">
    <property type="entry name" value="NAD(P)-binding Rossmann-like Domain"/>
    <property type="match status" value="1"/>
</dbReference>
<dbReference type="HAMAP" id="MF_00563">
    <property type="entry name" value="AdoHcyase"/>
    <property type="match status" value="1"/>
</dbReference>
<evidence type="ECO:0000313" key="11">
    <source>
        <dbReference type="EMBL" id="HIX54889.1"/>
    </source>
</evidence>
<dbReference type="FunFam" id="3.40.50.720:FF:000004">
    <property type="entry name" value="Adenosylhomocysteinase"/>
    <property type="match status" value="1"/>
</dbReference>
<evidence type="ECO:0000256" key="8">
    <source>
        <dbReference type="RuleBase" id="RU000548"/>
    </source>
</evidence>
<dbReference type="InterPro" id="IPR020082">
    <property type="entry name" value="S-Ado-L-homoCys_hydrolase_CS"/>
</dbReference>
<comment type="pathway">
    <text evidence="5 8">Amino-acid biosynthesis; L-homocysteine biosynthesis; L-homocysteine from S-adenosyl-L-homocysteine: step 1/1.</text>
</comment>
<evidence type="ECO:0000256" key="9">
    <source>
        <dbReference type="RuleBase" id="RU004166"/>
    </source>
</evidence>
<feature type="binding site" evidence="7">
    <location>
        <begin position="228"/>
        <end position="233"/>
    </location>
    <ligand>
        <name>NAD(+)</name>
        <dbReference type="ChEBI" id="CHEBI:57540"/>
    </ligand>
</feature>
<dbReference type="NCBIfam" id="NF004005">
    <property type="entry name" value="PRK05476.2-3"/>
    <property type="match status" value="1"/>
</dbReference>
<dbReference type="FunFam" id="3.40.50.1480:FF:000004">
    <property type="entry name" value="Adenosylhomocysteinase"/>
    <property type="match status" value="1"/>
</dbReference>
<evidence type="ECO:0000256" key="6">
    <source>
        <dbReference type="PIRSR" id="PIRSR001109-1"/>
    </source>
</evidence>
<feature type="binding site" evidence="5">
    <location>
        <position position="284"/>
    </location>
    <ligand>
        <name>NAD(+)</name>
        <dbReference type="ChEBI" id="CHEBI:57540"/>
    </ligand>
</feature>
<comment type="subcellular location">
    <subcellularLocation>
        <location evidence="5">Cytoplasm</location>
    </subcellularLocation>
</comment>
<evidence type="ECO:0000256" key="7">
    <source>
        <dbReference type="PIRSR" id="PIRSR001109-2"/>
    </source>
</evidence>
<dbReference type="InterPro" id="IPR015878">
    <property type="entry name" value="Ado_hCys_hydrolase_NAD-bd"/>
</dbReference>
<dbReference type="PROSITE" id="PS00738">
    <property type="entry name" value="ADOHCYASE_1"/>
    <property type="match status" value="1"/>
</dbReference>
<feature type="binding site" evidence="5 6">
    <location>
        <position position="137"/>
    </location>
    <ligand>
        <name>substrate</name>
    </ligand>
</feature>
<dbReference type="Gene3D" id="3.40.50.1480">
    <property type="entry name" value="Adenosylhomocysteinase-like"/>
    <property type="match status" value="3"/>
</dbReference>
<dbReference type="PANTHER" id="PTHR23420:SF0">
    <property type="entry name" value="ADENOSYLHOMOCYSTEINASE"/>
    <property type="match status" value="1"/>
</dbReference>
<dbReference type="Proteomes" id="UP000824156">
    <property type="component" value="Unassembled WGS sequence"/>
</dbReference>
<name>A0A9D1W9I9_9SPHI</name>
<dbReference type="SUPFAM" id="SSF51735">
    <property type="entry name" value="NAD(P)-binding Rossmann-fold domains"/>
    <property type="match status" value="1"/>
</dbReference>
<feature type="binding site" evidence="7">
    <location>
        <position position="359"/>
    </location>
    <ligand>
        <name>NAD(+)</name>
        <dbReference type="ChEBI" id="CHEBI:57540"/>
    </ligand>
</feature>
<keyword evidence="4 5" id="KW-0520">NAD</keyword>
<proteinExistence type="inferred from homology"/>
<comment type="function">
    <text evidence="5">May play a key role in the regulation of the intracellular concentration of adenosylhomocysteine.</text>
</comment>
<evidence type="ECO:0000256" key="4">
    <source>
        <dbReference type="ARBA" id="ARBA00023027"/>
    </source>
</evidence>
<evidence type="ECO:0000259" key="10">
    <source>
        <dbReference type="SMART" id="SM00997"/>
    </source>
</evidence>
<evidence type="ECO:0000256" key="5">
    <source>
        <dbReference type="HAMAP-Rule" id="MF_00563"/>
    </source>
</evidence>
<dbReference type="GO" id="GO:0033353">
    <property type="term" value="P:S-adenosylmethionine cycle"/>
    <property type="evidence" value="ECO:0007669"/>
    <property type="project" value="TreeGrafter"/>
</dbReference>
<feature type="binding site" evidence="5 6">
    <location>
        <position position="61"/>
    </location>
    <ligand>
        <name>substrate</name>
    </ligand>
</feature>
<keyword evidence="5" id="KW-0963">Cytoplasm</keyword>
<evidence type="ECO:0000313" key="12">
    <source>
        <dbReference type="Proteomes" id="UP000824156"/>
    </source>
</evidence>
<accession>A0A9D1W9I9</accession>
<dbReference type="GO" id="GO:0005829">
    <property type="term" value="C:cytosol"/>
    <property type="evidence" value="ECO:0007669"/>
    <property type="project" value="TreeGrafter"/>
</dbReference>
<protein>
    <recommendedName>
        <fullName evidence="5">Adenosylhomocysteinase</fullName>
        <ecNumber evidence="5">3.13.2.1</ecNumber>
    </recommendedName>
    <alternativeName>
        <fullName evidence="5">S-adenosyl-L-homocysteine hydrolase</fullName>
        <shortName evidence="5">AdoHcyase</shortName>
    </alternativeName>
</protein>
<dbReference type="PIRSF" id="PIRSF001109">
    <property type="entry name" value="Ad_hcy_hydrolase"/>
    <property type="match status" value="1"/>
</dbReference>
<dbReference type="PANTHER" id="PTHR23420">
    <property type="entry name" value="ADENOSYLHOMOCYSTEINASE"/>
    <property type="match status" value="1"/>
</dbReference>
<feature type="binding site" evidence="5 6">
    <location>
        <position position="192"/>
    </location>
    <ligand>
        <name>substrate</name>
    </ligand>
</feature>
<reference evidence="11" key="1">
    <citation type="journal article" date="2021" name="PeerJ">
        <title>Extensive microbial diversity within the chicken gut microbiome revealed by metagenomics and culture.</title>
        <authorList>
            <person name="Gilroy R."/>
            <person name="Ravi A."/>
            <person name="Getino M."/>
            <person name="Pursley I."/>
            <person name="Horton D.L."/>
            <person name="Alikhan N.F."/>
            <person name="Baker D."/>
            <person name="Gharbi K."/>
            <person name="Hall N."/>
            <person name="Watson M."/>
            <person name="Adriaenssens E.M."/>
            <person name="Foster-Nyarko E."/>
            <person name="Jarju S."/>
            <person name="Secka A."/>
            <person name="Antonio M."/>
            <person name="Oren A."/>
            <person name="Chaudhuri R.R."/>
            <person name="La Ragione R."/>
            <person name="Hildebrand F."/>
            <person name="Pallen M.J."/>
        </authorList>
    </citation>
    <scope>NUCLEOTIDE SEQUENCE</scope>
    <source>
        <strain evidence="11">1719</strain>
    </source>
</reference>
<dbReference type="SMART" id="SM00997">
    <property type="entry name" value="AdoHcyase_NAD"/>
    <property type="match status" value="1"/>
</dbReference>
<dbReference type="SMART" id="SM00996">
    <property type="entry name" value="AdoHcyase"/>
    <property type="match status" value="1"/>
</dbReference>
<feature type="binding site" evidence="5 7">
    <location>
        <begin position="163"/>
        <end position="165"/>
    </location>
    <ligand>
        <name>NAD(+)</name>
        <dbReference type="ChEBI" id="CHEBI:57540"/>
    </ligand>
</feature>
<dbReference type="GO" id="GO:0006730">
    <property type="term" value="P:one-carbon metabolic process"/>
    <property type="evidence" value="ECO:0007669"/>
    <property type="project" value="UniProtKB-UniRule"/>
</dbReference>
<dbReference type="Pfam" id="PF00670">
    <property type="entry name" value="AdoHcyase_NAD"/>
    <property type="match status" value="1"/>
</dbReference>
<dbReference type="CDD" id="cd00401">
    <property type="entry name" value="SAHH"/>
    <property type="match status" value="1"/>
</dbReference>
<comment type="cofactor">
    <cofactor evidence="5 7 8">
        <name>NAD(+)</name>
        <dbReference type="ChEBI" id="CHEBI:57540"/>
    </cofactor>
    <text evidence="5 7 8">Binds 1 NAD(+) per subunit.</text>
</comment>
<comment type="catalytic activity">
    <reaction evidence="5 8">
        <text>S-adenosyl-L-homocysteine + H2O = L-homocysteine + adenosine</text>
        <dbReference type="Rhea" id="RHEA:21708"/>
        <dbReference type="ChEBI" id="CHEBI:15377"/>
        <dbReference type="ChEBI" id="CHEBI:16335"/>
        <dbReference type="ChEBI" id="CHEBI:57856"/>
        <dbReference type="ChEBI" id="CHEBI:58199"/>
        <dbReference type="EC" id="3.13.2.1"/>
    </reaction>
</comment>
<dbReference type="NCBIfam" id="TIGR00936">
    <property type="entry name" value="ahcY"/>
    <property type="match status" value="1"/>
</dbReference>
<feature type="binding site" evidence="5 6">
    <location>
        <position position="196"/>
    </location>
    <ligand>
        <name>substrate</name>
    </ligand>
</feature>
<dbReference type="Pfam" id="PF05221">
    <property type="entry name" value="AdoHcyase"/>
    <property type="match status" value="2"/>
</dbReference>